<feature type="region of interest" description="Disordered" evidence="9">
    <location>
        <begin position="828"/>
        <end position="853"/>
    </location>
</feature>
<dbReference type="Pfam" id="PF11277">
    <property type="entry name" value="Med24_N"/>
    <property type="match status" value="1"/>
</dbReference>
<evidence type="ECO:0000256" key="7">
    <source>
        <dbReference type="ARBA" id="ARBA00023242"/>
    </source>
</evidence>
<evidence type="ECO:0000256" key="1">
    <source>
        <dbReference type="ARBA" id="ARBA00004123"/>
    </source>
</evidence>
<dbReference type="AlphaFoldDB" id="A0AAN9BPZ0"/>
<proteinExistence type="inferred from homology"/>
<dbReference type="EMBL" id="JBAMIC010000003">
    <property type="protein sequence ID" value="KAK7109542.1"/>
    <property type="molecule type" value="Genomic_DNA"/>
</dbReference>
<keyword evidence="6" id="KW-0804">Transcription</keyword>
<evidence type="ECO:0000256" key="5">
    <source>
        <dbReference type="ARBA" id="ARBA00023159"/>
    </source>
</evidence>
<evidence type="ECO:0000313" key="10">
    <source>
        <dbReference type="EMBL" id="KAK7109542.1"/>
    </source>
</evidence>
<accession>A0AAN9BPZ0</accession>
<comment type="similarity">
    <text evidence="2">Belongs to the Mediator complex subunit 24 family.</text>
</comment>
<dbReference type="PANTHER" id="PTHR12898:SF1">
    <property type="entry name" value="MEDIATOR OF RNA POLYMERASE II TRANSCRIPTION SUBUNIT 24"/>
    <property type="match status" value="1"/>
</dbReference>
<protein>
    <recommendedName>
        <fullName evidence="3">Mediator of RNA polymerase II transcription subunit 24</fullName>
    </recommendedName>
    <alternativeName>
        <fullName evidence="8">Mediator complex subunit 24</fullName>
    </alternativeName>
</protein>
<evidence type="ECO:0000256" key="9">
    <source>
        <dbReference type="SAM" id="MobiDB-lite"/>
    </source>
</evidence>
<comment type="subcellular location">
    <subcellularLocation>
        <location evidence="1">Nucleus</location>
    </subcellularLocation>
</comment>
<evidence type="ECO:0000256" key="3">
    <source>
        <dbReference type="ARBA" id="ARBA00019693"/>
    </source>
</evidence>
<dbReference type="InterPro" id="IPR021429">
    <property type="entry name" value="Mediator_Med24"/>
</dbReference>
<evidence type="ECO:0000313" key="11">
    <source>
        <dbReference type="Proteomes" id="UP001374579"/>
    </source>
</evidence>
<comment type="caution">
    <text evidence="10">The sequence shown here is derived from an EMBL/GenBank/DDBJ whole genome shotgun (WGS) entry which is preliminary data.</text>
</comment>
<name>A0AAN9BPZ0_9CAEN</name>
<keyword evidence="11" id="KW-1185">Reference proteome</keyword>
<keyword evidence="5" id="KW-0010">Activator</keyword>
<reference evidence="10 11" key="1">
    <citation type="submission" date="2024-02" db="EMBL/GenBank/DDBJ databases">
        <title>Chromosome-scale genome assembly of the rough periwinkle Littorina saxatilis.</title>
        <authorList>
            <person name="De Jode A."/>
            <person name="Faria R."/>
            <person name="Formenti G."/>
            <person name="Sims Y."/>
            <person name="Smith T.P."/>
            <person name="Tracey A."/>
            <person name="Wood J.M.D."/>
            <person name="Zagrodzka Z.B."/>
            <person name="Johannesson K."/>
            <person name="Butlin R.K."/>
            <person name="Leder E.H."/>
        </authorList>
    </citation>
    <scope>NUCLEOTIDE SEQUENCE [LARGE SCALE GENOMIC DNA]</scope>
    <source>
        <strain evidence="10">Snail1</strain>
        <tissue evidence="10">Muscle</tissue>
    </source>
</reference>
<evidence type="ECO:0000256" key="6">
    <source>
        <dbReference type="ARBA" id="ARBA00023163"/>
    </source>
</evidence>
<sequence length="992" mass="110758">MADPKKENLTSRVRTLLMHAWRERWSDVQWGIQLKRLMSAYNGETCDLAEIILQQAMTGSSPNFLLLSYLKHTVLSQIIPCSAVFQYIAGFDDVSRPYCVLALVHLAEVFATKLSFSYGPDSLLQLCDSLLAVMNSLLGLVLKCLSNVRDERPEVVQVMESASKAATAMLKRPTVTALLQVARADNADAYREYEQTEVNLRGTLSKLAPGTIPDTTRENISAMLALAAELPDVQVPGEPVLDTSHLPVSPTINALVALEAVLNPNSDVQPFVDQVLMLVRLMKIGRPQLFLEMFRACFMGLVDANNSSEELKWATFTFLKMRQIMTKIQQLSPGPDFSSEVECGIELLLQYHHLLDQADIKQRWDCLSQFLKECVQANIISETQMNSLKQKRQTQREQLRAADLATSPTSSAGLIARAETTVVSILKTLDADHQKNQDPLVGVLSQMLSGRSFEIITSAAASMGELKNFTSKLIRSNEFARQTTGEAGKAAQTRAQLFDITFLMLCHIIQLHGMEIVAGDKAASESFIIQWAQRWLPEDNKYRSVDTTAVPGDQSKVDNLLLQLLSGGDLRTNLQRWHEVCLNTPFAVQEVLFAWEHKALSFDKVKAVLDNIKRCMGCLSVVTCVWLCSYMNVVGLKAREKPLAMLEHLTRVKVEQTTSTESRSHLMNMVMERIMNDVLPGNHPMRSSSHVYVPVVELPIVTLQRTLTEAFQRGWLGLKCIHTLEQLLALCGSDWFCEKVVMQMLEGSKSEELTQALSLVLAIFHMDLEHLTYSLLMTLMPRLLLSTVHTHVLTDPHGFTLAKLCVLCITGTQTSKIGQKEPYIRRSRKRSRIDAEMEDLDDSEGRPGKMRKVHESHTPLTLNLEGFNFDDFASKEDGESSPNFDAKDPMNKALINMFCLMNAIIQDPALTPRTTFIVDFIEEAIKCGGQYSHFILQFMPPKMLPQLMKAVPGIFTNAQVLQICDLSTVTGRKSAAKAICSNAVAMDKAAAN</sequence>
<feature type="compositionally biased region" description="Basic and acidic residues" evidence="9">
    <location>
        <begin position="843"/>
        <end position="853"/>
    </location>
</feature>
<organism evidence="10 11">
    <name type="scientific">Littorina saxatilis</name>
    <dbReference type="NCBI Taxonomy" id="31220"/>
    <lineage>
        <taxon>Eukaryota</taxon>
        <taxon>Metazoa</taxon>
        <taxon>Spiralia</taxon>
        <taxon>Lophotrochozoa</taxon>
        <taxon>Mollusca</taxon>
        <taxon>Gastropoda</taxon>
        <taxon>Caenogastropoda</taxon>
        <taxon>Littorinimorpha</taxon>
        <taxon>Littorinoidea</taxon>
        <taxon>Littorinidae</taxon>
        <taxon>Littorina</taxon>
    </lineage>
</organism>
<evidence type="ECO:0000256" key="2">
    <source>
        <dbReference type="ARBA" id="ARBA00007864"/>
    </source>
</evidence>
<dbReference type="Proteomes" id="UP001374579">
    <property type="component" value="Unassembled WGS sequence"/>
</dbReference>
<evidence type="ECO:0000256" key="8">
    <source>
        <dbReference type="ARBA" id="ARBA00031960"/>
    </source>
</evidence>
<keyword evidence="4" id="KW-0805">Transcription regulation</keyword>
<dbReference type="GO" id="GO:0003712">
    <property type="term" value="F:transcription coregulator activity"/>
    <property type="evidence" value="ECO:0007669"/>
    <property type="project" value="TreeGrafter"/>
</dbReference>
<dbReference type="GO" id="GO:0016592">
    <property type="term" value="C:mediator complex"/>
    <property type="evidence" value="ECO:0007669"/>
    <property type="project" value="InterPro"/>
</dbReference>
<keyword evidence="7" id="KW-0539">Nucleus</keyword>
<dbReference type="PANTHER" id="PTHR12898">
    <property type="entry name" value="MEDIATOR OF RNA POLYMERASE II TRANSCRIPTION SUBUNIT 24"/>
    <property type="match status" value="1"/>
</dbReference>
<evidence type="ECO:0000256" key="4">
    <source>
        <dbReference type="ARBA" id="ARBA00023015"/>
    </source>
</evidence>
<dbReference type="GO" id="GO:0060261">
    <property type="term" value="P:positive regulation of transcription initiation by RNA polymerase II"/>
    <property type="evidence" value="ECO:0007669"/>
    <property type="project" value="TreeGrafter"/>
</dbReference>
<gene>
    <name evidence="10" type="ORF">V1264_013568</name>
</gene>